<feature type="domain" description="Cell wall hydrolase SleB" evidence="11">
    <location>
        <begin position="264"/>
        <end position="362"/>
    </location>
</feature>
<feature type="region of interest" description="Disordered" evidence="8">
    <location>
        <begin position="117"/>
        <end position="236"/>
    </location>
</feature>
<dbReference type="OrthoDB" id="9785345at2"/>
<evidence type="ECO:0000313" key="13">
    <source>
        <dbReference type="Proteomes" id="UP000030832"/>
    </source>
</evidence>
<dbReference type="FunFam" id="6.20.240.60:FF:000001">
    <property type="entry name" value="Spore cortex-lytic enzyme"/>
    <property type="match status" value="1"/>
</dbReference>
<dbReference type="InterPro" id="IPR002477">
    <property type="entry name" value="Peptidoglycan-bd-like"/>
</dbReference>
<dbReference type="GO" id="GO:0016787">
    <property type="term" value="F:hydrolase activity"/>
    <property type="evidence" value="ECO:0007669"/>
    <property type="project" value="UniProtKB-KW"/>
</dbReference>
<feature type="signal peptide" evidence="9">
    <location>
        <begin position="1"/>
        <end position="30"/>
    </location>
</feature>
<keyword evidence="5" id="KW-0378">Hydrolase</keyword>
<gene>
    <name evidence="12" type="ORF">LQ50_10225</name>
</gene>
<dbReference type="InterPro" id="IPR036365">
    <property type="entry name" value="PGBD-like_sf"/>
</dbReference>
<proteinExistence type="inferred from homology"/>
<dbReference type="GO" id="GO:0071555">
    <property type="term" value="P:cell wall organization"/>
    <property type="evidence" value="ECO:0007669"/>
    <property type="project" value="UniProtKB-KW"/>
</dbReference>
<keyword evidence="7" id="KW-0961">Cell wall biogenesis/degradation</keyword>
<evidence type="ECO:0000256" key="8">
    <source>
        <dbReference type="SAM" id="MobiDB-lite"/>
    </source>
</evidence>
<feature type="compositionally biased region" description="Low complexity" evidence="8">
    <location>
        <begin position="148"/>
        <end position="210"/>
    </location>
</feature>
<dbReference type="RefSeq" id="WP_034628561.1">
    <property type="nucleotide sequence ID" value="NZ_JRJU01000010.1"/>
</dbReference>
<evidence type="ECO:0000256" key="1">
    <source>
        <dbReference type="ARBA" id="ARBA00007010"/>
    </source>
</evidence>
<evidence type="ECO:0000256" key="2">
    <source>
        <dbReference type="ARBA" id="ARBA00018364"/>
    </source>
</evidence>
<reference evidence="12 13" key="1">
    <citation type="submission" date="2014-09" db="EMBL/GenBank/DDBJ databases">
        <title>Genome sequencing and annotation of Bacillus Okhensis strain Kh10-101T.</title>
        <authorList>
            <person name="Prakash J.S."/>
        </authorList>
    </citation>
    <scope>NUCLEOTIDE SEQUENCE [LARGE SCALE GENOMIC DNA]</scope>
    <source>
        <strain evidence="13">Kh10-101T</strain>
    </source>
</reference>
<keyword evidence="3" id="KW-0309">Germination</keyword>
<protein>
    <recommendedName>
        <fullName evidence="2">Spore cortex-lytic enzyme</fullName>
    </recommendedName>
</protein>
<dbReference type="FunFam" id="1.10.10.2520:FF:000001">
    <property type="entry name" value="Spore cortex-lytic enzyme"/>
    <property type="match status" value="1"/>
</dbReference>
<dbReference type="eggNOG" id="COG3773">
    <property type="taxonomic scope" value="Bacteria"/>
</dbReference>
<feature type="chain" id="PRO_5002056004" description="Spore cortex-lytic enzyme" evidence="9">
    <location>
        <begin position="31"/>
        <end position="363"/>
    </location>
</feature>
<evidence type="ECO:0000256" key="5">
    <source>
        <dbReference type="ARBA" id="ARBA00022801"/>
    </source>
</evidence>
<dbReference type="Proteomes" id="UP000030832">
    <property type="component" value="Unassembled WGS sequence"/>
</dbReference>
<dbReference type="STRING" id="333138.LQ50_10225"/>
<dbReference type="SUPFAM" id="SSF47090">
    <property type="entry name" value="PGBD-like"/>
    <property type="match status" value="1"/>
</dbReference>
<dbReference type="Gene3D" id="6.20.240.60">
    <property type="match status" value="1"/>
</dbReference>
<dbReference type="EMBL" id="JRJU01000010">
    <property type="protein sequence ID" value="KHF40360.1"/>
    <property type="molecule type" value="Genomic_DNA"/>
</dbReference>
<dbReference type="eggNOG" id="COG3409">
    <property type="taxonomic scope" value="Bacteria"/>
</dbReference>
<dbReference type="AlphaFoldDB" id="A0A0B0IGH7"/>
<organism evidence="12 13">
    <name type="scientific">Halalkalibacter okhensis</name>
    <dbReference type="NCBI Taxonomy" id="333138"/>
    <lineage>
        <taxon>Bacteria</taxon>
        <taxon>Bacillati</taxon>
        <taxon>Bacillota</taxon>
        <taxon>Bacilli</taxon>
        <taxon>Bacillales</taxon>
        <taxon>Bacillaceae</taxon>
        <taxon>Halalkalibacter</taxon>
    </lineage>
</organism>
<feature type="compositionally biased region" description="Pro residues" evidence="8">
    <location>
        <begin position="211"/>
        <end position="220"/>
    </location>
</feature>
<accession>A0A0B0IGH7</accession>
<evidence type="ECO:0000259" key="10">
    <source>
        <dbReference type="Pfam" id="PF01471"/>
    </source>
</evidence>
<evidence type="ECO:0000256" key="9">
    <source>
        <dbReference type="SAM" id="SignalP"/>
    </source>
</evidence>
<feature type="domain" description="Peptidoglycan binding-like" evidence="10">
    <location>
        <begin position="41"/>
        <end position="97"/>
    </location>
</feature>
<evidence type="ECO:0000256" key="7">
    <source>
        <dbReference type="ARBA" id="ARBA00023316"/>
    </source>
</evidence>
<comment type="similarity">
    <text evidence="1">Belongs to the SleB family.</text>
</comment>
<comment type="caution">
    <text evidence="12">The sequence shown here is derived from an EMBL/GenBank/DDBJ whole genome shotgun (WGS) entry which is preliminary data.</text>
</comment>
<keyword evidence="13" id="KW-1185">Reference proteome</keyword>
<sequence length="363" mass="39602">MKRNLFSFKIPLIMTFICFGLLVNTSPTHAFTDQVIQRGATGDDVVELQARLQYNGFYTGTIDGVYGWGTYWAVRNFQNEFGLEVDGLVGPQMKDMLERATNYNEEFVKKALNEGRKFTHYGGTPKEIQKGPKGSKDGAKQQQRADEGQPQQPQPGAGEGQPQQPQPGAGEGQPQQPQPGAGEGQPQQPQPGAGEGQPQQPQPGAGEGQPQPEPSAPEEPVPYAEEPEEQDNETNIQKATNVPAGYSENDIRIMAQAVYGEARGEPYVGQVAVAAVIINRINSPTFPNTASGVIFEPRAFTAVADGQIYMEPNETARRAVLDAINGQDPSGNAMYYFNPDTATSGWIWTRPQIKRIGKHIFCH</sequence>
<dbReference type="InterPro" id="IPR011105">
    <property type="entry name" value="Cell_wall_hydrolase_SleB"/>
</dbReference>
<evidence type="ECO:0000259" key="11">
    <source>
        <dbReference type="Pfam" id="PF07486"/>
    </source>
</evidence>
<dbReference type="Pfam" id="PF07486">
    <property type="entry name" value="Hydrolase_2"/>
    <property type="match status" value="1"/>
</dbReference>
<dbReference type="Pfam" id="PF01471">
    <property type="entry name" value="PG_binding_1"/>
    <property type="match status" value="1"/>
</dbReference>
<evidence type="ECO:0000256" key="4">
    <source>
        <dbReference type="ARBA" id="ARBA00022729"/>
    </source>
</evidence>
<keyword evidence="6" id="KW-0749">Sporulation</keyword>
<evidence type="ECO:0000256" key="6">
    <source>
        <dbReference type="ARBA" id="ARBA00022969"/>
    </source>
</evidence>
<dbReference type="Gene3D" id="1.10.10.2520">
    <property type="entry name" value="Cell wall hydrolase SleB, domain 1"/>
    <property type="match status" value="1"/>
</dbReference>
<dbReference type="InterPro" id="IPR036366">
    <property type="entry name" value="PGBDSf"/>
</dbReference>
<feature type="compositionally biased region" description="Basic and acidic residues" evidence="8">
    <location>
        <begin position="127"/>
        <end position="147"/>
    </location>
</feature>
<evidence type="ECO:0000313" key="12">
    <source>
        <dbReference type="EMBL" id="KHF40360.1"/>
    </source>
</evidence>
<dbReference type="InterPro" id="IPR042047">
    <property type="entry name" value="SleB_dom1"/>
</dbReference>
<evidence type="ECO:0000256" key="3">
    <source>
        <dbReference type="ARBA" id="ARBA00022544"/>
    </source>
</evidence>
<keyword evidence="4 9" id="KW-0732">Signal</keyword>
<dbReference type="Gene3D" id="1.10.101.10">
    <property type="entry name" value="PGBD-like superfamily/PGBD"/>
    <property type="match status" value="1"/>
</dbReference>
<name>A0A0B0IGH7_9BACI</name>
<dbReference type="GO" id="GO:0030435">
    <property type="term" value="P:sporulation resulting in formation of a cellular spore"/>
    <property type="evidence" value="ECO:0007669"/>
    <property type="project" value="UniProtKB-KW"/>
</dbReference>